<dbReference type="PANTHER" id="PTHR43156">
    <property type="entry name" value="STAGE II SPORULATION PROTEIN E-RELATED"/>
    <property type="match status" value="1"/>
</dbReference>
<dbReference type="PANTHER" id="PTHR43156:SF2">
    <property type="entry name" value="STAGE II SPORULATION PROTEIN E"/>
    <property type="match status" value="1"/>
</dbReference>
<dbReference type="EMBL" id="UINC01148042">
    <property type="protein sequence ID" value="SVD39703.1"/>
    <property type="molecule type" value="Genomic_DNA"/>
</dbReference>
<sequence length="121" mass="13181">GHELPLIIRAGKGKAKPSSEYVESEGLALGMVPNDLFEEVIADCVTTFEPGDSLVLYTDGITEAADSDDEQFSTDRLAFFAEKSSGKSPKQFNEELLDELQKFAGDALRADDVTLITARHK</sequence>
<dbReference type="InterPro" id="IPR001932">
    <property type="entry name" value="PPM-type_phosphatase-like_dom"/>
</dbReference>
<dbReference type="GO" id="GO:0016791">
    <property type="term" value="F:phosphatase activity"/>
    <property type="evidence" value="ECO:0007669"/>
    <property type="project" value="TreeGrafter"/>
</dbReference>
<dbReference type="Gene3D" id="3.60.40.10">
    <property type="entry name" value="PPM-type phosphatase domain"/>
    <property type="match status" value="1"/>
</dbReference>
<name>A0A382UZP0_9ZZZZ</name>
<organism evidence="3">
    <name type="scientific">marine metagenome</name>
    <dbReference type="NCBI Taxonomy" id="408172"/>
    <lineage>
        <taxon>unclassified sequences</taxon>
        <taxon>metagenomes</taxon>
        <taxon>ecological metagenomes</taxon>
    </lineage>
</organism>
<gene>
    <name evidence="3" type="ORF">METZ01_LOCUS392557</name>
</gene>
<evidence type="ECO:0000259" key="2">
    <source>
        <dbReference type="Pfam" id="PF07228"/>
    </source>
</evidence>
<dbReference type="Pfam" id="PF07228">
    <property type="entry name" value="SpoIIE"/>
    <property type="match status" value="1"/>
</dbReference>
<dbReference type="InterPro" id="IPR052016">
    <property type="entry name" value="Bact_Sigma-Reg"/>
</dbReference>
<reference evidence="3" key="1">
    <citation type="submission" date="2018-05" db="EMBL/GenBank/DDBJ databases">
        <authorList>
            <person name="Lanie J.A."/>
            <person name="Ng W.-L."/>
            <person name="Kazmierczak K.M."/>
            <person name="Andrzejewski T.M."/>
            <person name="Davidsen T.M."/>
            <person name="Wayne K.J."/>
            <person name="Tettelin H."/>
            <person name="Glass J.I."/>
            <person name="Rusch D."/>
            <person name="Podicherti R."/>
            <person name="Tsui H.-C.T."/>
            <person name="Winkler M.E."/>
        </authorList>
    </citation>
    <scope>NUCLEOTIDE SEQUENCE</scope>
</reference>
<keyword evidence="1" id="KW-0378">Hydrolase</keyword>
<evidence type="ECO:0000256" key="1">
    <source>
        <dbReference type="ARBA" id="ARBA00022801"/>
    </source>
</evidence>
<dbReference type="SUPFAM" id="SSF81606">
    <property type="entry name" value="PP2C-like"/>
    <property type="match status" value="1"/>
</dbReference>
<dbReference type="InterPro" id="IPR036457">
    <property type="entry name" value="PPM-type-like_dom_sf"/>
</dbReference>
<accession>A0A382UZP0</accession>
<feature type="domain" description="PPM-type phosphatase" evidence="2">
    <location>
        <begin position="1"/>
        <end position="120"/>
    </location>
</feature>
<protein>
    <recommendedName>
        <fullName evidence="2">PPM-type phosphatase domain-containing protein</fullName>
    </recommendedName>
</protein>
<dbReference type="AlphaFoldDB" id="A0A382UZP0"/>
<feature type="non-terminal residue" evidence="3">
    <location>
        <position position="1"/>
    </location>
</feature>
<evidence type="ECO:0000313" key="3">
    <source>
        <dbReference type="EMBL" id="SVD39703.1"/>
    </source>
</evidence>
<proteinExistence type="predicted"/>